<comment type="caution">
    <text evidence="1">The sequence shown here is derived from an EMBL/GenBank/DDBJ whole genome shotgun (WGS) entry which is preliminary data.</text>
</comment>
<name>A0ABW2RFT0_9BACL</name>
<dbReference type="Proteomes" id="UP001596500">
    <property type="component" value="Unassembled WGS sequence"/>
</dbReference>
<dbReference type="EMBL" id="JBHTBW010000005">
    <property type="protein sequence ID" value="MFC7439812.1"/>
    <property type="molecule type" value="Genomic_DNA"/>
</dbReference>
<proteinExistence type="predicted"/>
<feature type="non-terminal residue" evidence="1">
    <location>
        <position position="1"/>
    </location>
</feature>
<gene>
    <name evidence="1" type="ORF">ACFQNG_01355</name>
</gene>
<reference evidence="2" key="1">
    <citation type="journal article" date="2019" name="Int. J. Syst. Evol. Microbiol.">
        <title>The Global Catalogue of Microorganisms (GCM) 10K type strain sequencing project: providing services to taxonomists for standard genome sequencing and annotation.</title>
        <authorList>
            <consortium name="The Broad Institute Genomics Platform"/>
            <consortium name="The Broad Institute Genome Sequencing Center for Infectious Disease"/>
            <person name="Wu L."/>
            <person name="Ma J."/>
        </authorList>
    </citation>
    <scope>NUCLEOTIDE SEQUENCE [LARGE SCALE GENOMIC DNA]</scope>
    <source>
        <strain evidence="2">CGMCC 1.12942</strain>
    </source>
</reference>
<evidence type="ECO:0000313" key="1">
    <source>
        <dbReference type="EMBL" id="MFC7439812.1"/>
    </source>
</evidence>
<protein>
    <submittedName>
        <fullName evidence="1">Uncharacterized protein</fullName>
    </submittedName>
</protein>
<dbReference type="RefSeq" id="WP_379863000.1">
    <property type="nucleotide sequence ID" value="NZ_JBHTBW010000005.1"/>
</dbReference>
<sequence length="59" mass="6436">LAFVVMNILTGNHDGFTRHALVEISDEKIAPILSTKSTLGKQISSLGCPCLVRCWGFFV</sequence>
<keyword evidence="2" id="KW-1185">Reference proteome</keyword>
<accession>A0ABW2RFT0</accession>
<evidence type="ECO:0000313" key="2">
    <source>
        <dbReference type="Proteomes" id="UP001596500"/>
    </source>
</evidence>
<organism evidence="1 2">
    <name type="scientific">Laceyella putida</name>
    <dbReference type="NCBI Taxonomy" id="110101"/>
    <lineage>
        <taxon>Bacteria</taxon>
        <taxon>Bacillati</taxon>
        <taxon>Bacillota</taxon>
        <taxon>Bacilli</taxon>
        <taxon>Bacillales</taxon>
        <taxon>Thermoactinomycetaceae</taxon>
        <taxon>Laceyella</taxon>
    </lineage>
</organism>